<dbReference type="Proteomes" id="UP000628840">
    <property type="component" value="Unassembled WGS sequence"/>
</dbReference>
<dbReference type="Pfam" id="PF23426">
    <property type="entry name" value="DUF7114"/>
    <property type="match status" value="1"/>
</dbReference>
<dbReference type="RefSeq" id="WP_188879783.1">
    <property type="nucleotide sequence ID" value="NZ_BMPF01000001.1"/>
</dbReference>
<name>A0A830F7X6_9EURY</name>
<organism evidence="1 2">
    <name type="scientific">Halarchaeum grantii</name>
    <dbReference type="NCBI Taxonomy" id="1193105"/>
    <lineage>
        <taxon>Archaea</taxon>
        <taxon>Methanobacteriati</taxon>
        <taxon>Methanobacteriota</taxon>
        <taxon>Stenosarchaea group</taxon>
        <taxon>Halobacteria</taxon>
        <taxon>Halobacteriales</taxon>
        <taxon>Halobacteriaceae</taxon>
    </lineage>
</organism>
<evidence type="ECO:0000313" key="2">
    <source>
        <dbReference type="Proteomes" id="UP000628840"/>
    </source>
</evidence>
<proteinExistence type="predicted"/>
<evidence type="ECO:0000313" key="1">
    <source>
        <dbReference type="EMBL" id="GGL28133.1"/>
    </source>
</evidence>
<keyword evidence="2" id="KW-1185">Reference proteome</keyword>
<accession>A0A830F7X6</accession>
<dbReference type="InterPro" id="IPR055538">
    <property type="entry name" value="DUF7114"/>
</dbReference>
<comment type="caution">
    <text evidence="1">The sequence shown here is derived from an EMBL/GenBank/DDBJ whole genome shotgun (WGS) entry which is preliminary data.</text>
</comment>
<dbReference type="OrthoDB" id="312988at2157"/>
<dbReference type="EMBL" id="BMPF01000001">
    <property type="protein sequence ID" value="GGL28133.1"/>
    <property type="molecule type" value="Genomic_DNA"/>
</dbReference>
<gene>
    <name evidence="1" type="ORF">GCM10009037_09720</name>
</gene>
<protein>
    <submittedName>
        <fullName evidence="1">Uncharacterized protein</fullName>
    </submittedName>
</protein>
<sequence>MEEADRARAAAREAVRDVEPADLRAAIDERLAEGSVVPGVLVLLSARAVPGQAEADGLADRTAGVQLVYEGLALTRELVESEPWLVSDASDQPADLDVLAADVLVARGFRLLARTDAADAAVHTVREFGRERTDAADGVESSARSLEASVFDLAVVAGATATGAEPPRALRQYAVGLADSWGTPPLGNPADVLPETIEDVLARVAGAPAADGDAVRPSATDH</sequence>
<dbReference type="AlphaFoldDB" id="A0A830F7X6"/>
<reference evidence="1 2" key="1">
    <citation type="journal article" date="2019" name="Int. J. Syst. Evol. Microbiol.">
        <title>The Global Catalogue of Microorganisms (GCM) 10K type strain sequencing project: providing services to taxonomists for standard genome sequencing and annotation.</title>
        <authorList>
            <consortium name="The Broad Institute Genomics Platform"/>
            <consortium name="The Broad Institute Genome Sequencing Center for Infectious Disease"/>
            <person name="Wu L."/>
            <person name="Ma J."/>
        </authorList>
    </citation>
    <scope>NUCLEOTIDE SEQUENCE [LARGE SCALE GENOMIC DNA]</scope>
    <source>
        <strain evidence="1 2">JCM 19585</strain>
    </source>
</reference>